<gene>
    <name evidence="1" type="ORF">WB403_14775</name>
</gene>
<proteinExistence type="predicted"/>
<sequence>MSRSWQGTVVDGSDFLVPASGVTPRHVLCVVGVGLDPEILIRVVEEAGAGEFTVEEWEQEPDPRMREAFEAALAARSAIRDDEFGDEDWAAVDAHDSVAYVLSPPISQFNALDVSRQALAVTAALLANGATAVKNDSSGVACGRERWLTLADRAAAADNVDDLAIALCDAWVVPAIFDEGAFYSGGMHLLGQADVELAPGRDPEPEQLSEWLTTMDVARYYLLTEQPEGGIEDGEGFRITPDATRWIMHRVACELDEDDFSHNPFGFWRLTPA</sequence>
<dbReference type="Proteomes" id="UP001365781">
    <property type="component" value="Unassembled WGS sequence"/>
</dbReference>
<dbReference type="RefSeq" id="WP_336539776.1">
    <property type="nucleotide sequence ID" value="NZ_JBBAYL010000012.1"/>
</dbReference>
<accession>A0ABU8GDR8</accession>
<comment type="caution">
    <text evidence="1">The sequence shown here is derived from an EMBL/GenBank/DDBJ whole genome shotgun (WGS) entry which is preliminary data.</text>
</comment>
<reference evidence="1 2" key="1">
    <citation type="submission" date="2024-03" db="EMBL/GenBank/DDBJ databases">
        <title>First Report of Pectobacterium brasiliscabiei causing potato scab in china.</title>
        <authorList>
            <person name="Handique U."/>
        </authorList>
    </citation>
    <scope>NUCLEOTIDE SEQUENCE [LARGE SCALE GENOMIC DNA]</scope>
    <source>
        <strain evidence="1 2">ZRIMU1503</strain>
    </source>
</reference>
<name>A0ABU8GDR8_9ACTN</name>
<evidence type="ECO:0000313" key="1">
    <source>
        <dbReference type="EMBL" id="MEI5610434.1"/>
    </source>
</evidence>
<evidence type="ECO:0000313" key="2">
    <source>
        <dbReference type="Proteomes" id="UP001365781"/>
    </source>
</evidence>
<organism evidence="1 2">
    <name type="scientific">Streptomyces brasiliscabiei</name>
    <dbReference type="NCBI Taxonomy" id="2736302"/>
    <lineage>
        <taxon>Bacteria</taxon>
        <taxon>Bacillati</taxon>
        <taxon>Actinomycetota</taxon>
        <taxon>Actinomycetes</taxon>
        <taxon>Kitasatosporales</taxon>
        <taxon>Streptomycetaceae</taxon>
        <taxon>Streptomyces</taxon>
    </lineage>
</organism>
<dbReference type="EMBL" id="JBBAYM010000008">
    <property type="protein sequence ID" value="MEI5610434.1"/>
    <property type="molecule type" value="Genomic_DNA"/>
</dbReference>
<protein>
    <recommendedName>
        <fullName evidence="3">DUF4261 domain-containing protein</fullName>
    </recommendedName>
</protein>
<keyword evidence="2" id="KW-1185">Reference proteome</keyword>
<evidence type="ECO:0008006" key="3">
    <source>
        <dbReference type="Google" id="ProtNLM"/>
    </source>
</evidence>